<evidence type="ECO:0000256" key="2">
    <source>
        <dbReference type="ARBA" id="ARBA00010500"/>
    </source>
</evidence>
<gene>
    <name evidence="9" type="ORF">TM35_000202450</name>
</gene>
<comment type="similarity">
    <text evidence="2">Belongs to the CFAP206 family.</text>
</comment>
<evidence type="ECO:0000256" key="4">
    <source>
        <dbReference type="ARBA" id="ARBA00022490"/>
    </source>
</evidence>
<keyword evidence="10" id="KW-1185">Reference proteome</keyword>
<dbReference type="Proteomes" id="UP000192257">
    <property type="component" value="Unassembled WGS sequence"/>
</dbReference>
<evidence type="ECO:0000313" key="9">
    <source>
        <dbReference type="EMBL" id="ORC87836.1"/>
    </source>
</evidence>
<dbReference type="VEuPathDB" id="TriTrypDB:TM35_000202450"/>
<dbReference type="PANTHER" id="PTHR21442">
    <property type="entry name" value="CILIA- AND FLAGELLA-ASSOCIATED PROTEIN 206"/>
    <property type="match status" value="1"/>
</dbReference>
<evidence type="ECO:0000256" key="7">
    <source>
        <dbReference type="ARBA" id="ARBA00023212"/>
    </source>
</evidence>
<evidence type="ECO:0000256" key="1">
    <source>
        <dbReference type="ARBA" id="ARBA00004430"/>
    </source>
</evidence>
<dbReference type="Pfam" id="PF12018">
    <property type="entry name" value="FAP206"/>
    <property type="match status" value="1"/>
</dbReference>
<keyword evidence="5" id="KW-0970">Cilium biogenesis/degradation</keyword>
<dbReference type="GO" id="GO:0030030">
    <property type="term" value="P:cell projection organization"/>
    <property type="evidence" value="ECO:0007669"/>
    <property type="project" value="UniProtKB-KW"/>
</dbReference>
<name>A0A1X0NSZ8_9TRYP</name>
<dbReference type="OrthoDB" id="10251073at2759"/>
<dbReference type="PANTHER" id="PTHR21442:SF0">
    <property type="entry name" value="CILIA- AND FLAGELLA-ASSOCIATED PROTEIN 206"/>
    <property type="match status" value="1"/>
</dbReference>
<dbReference type="GeneID" id="39986710"/>
<organism evidence="9 10">
    <name type="scientific">Trypanosoma theileri</name>
    <dbReference type="NCBI Taxonomy" id="67003"/>
    <lineage>
        <taxon>Eukaryota</taxon>
        <taxon>Discoba</taxon>
        <taxon>Euglenozoa</taxon>
        <taxon>Kinetoplastea</taxon>
        <taxon>Metakinetoplastina</taxon>
        <taxon>Trypanosomatida</taxon>
        <taxon>Trypanosomatidae</taxon>
        <taxon>Trypanosoma</taxon>
    </lineage>
</organism>
<comment type="caution">
    <text evidence="9">The sequence shown here is derived from an EMBL/GenBank/DDBJ whole genome shotgun (WGS) entry which is preliminary data.</text>
</comment>
<dbReference type="GO" id="GO:0003356">
    <property type="term" value="P:regulation of cilium beat frequency"/>
    <property type="evidence" value="ECO:0007669"/>
    <property type="project" value="TreeGrafter"/>
</dbReference>
<comment type="subcellular location">
    <subcellularLocation>
        <location evidence="1">Cytoplasm</location>
        <location evidence="1">Cytoskeleton</location>
        <location evidence="1">Cilium axoneme</location>
    </subcellularLocation>
</comment>
<dbReference type="RefSeq" id="XP_028881902.1">
    <property type="nucleotide sequence ID" value="XM_029026930.1"/>
</dbReference>
<sequence length="643" mass="71238">MNVTPVLAKEIVKRFRKQTGGTSTSTLTPEFAAFAVRLSLLGSANKDEKGNVAETPEAIEAMADKLSKYFATCSTHVMATLSLQCQTAGLRANFLNKRRNEQVKQEAVTMRLMGSLCENSTRMPEEMLSEIAFFILHRYGQLRSTAEGDVAVRKETVATLNAVLPRAQVRAFANQSAEEKRRQLEELRRIVWGIRLYNMSEGRTTGAGLTLLHDTASSTLSELQELITRELQKTAAVCADYVAFLRSPSAAIGSAERQALREEYHRTLQLLLNLRTAQQRLTDLANIIHGEHLPAYDTALAELRAVLGTSSMRSDGVTLHSSVPKRTVYPKFIALADAYEETLQSFEAFEEIRALVDLSLSLGTVATPSLPPTLLEQALAEAKDETPADRDATAAYIASLNPSSSAISYAANPAELKQHLASRGMHGLCPMCLVEDGICVEGKESEEEKAFAGFLVQAAVDGSKGTWYAFCSDTALRRFAASPKKYLDTVLQMAEGDMVLIGLLDMYDQLPRELYIRGTRKYESQVSASLAAAAGASVKRHDMSTQTGQIDPYMDHNYRWNEWDLRRQALKLVNLLNMRTHSTQTIASHFRRDNATQIRPPRDDETQTMHNAAVQPPRTVQYLKGLRGTKTSAIETVQKTFLY</sequence>
<keyword evidence="8" id="KW-0966">Cell projection</keyword>
<evidence type="ECO:0000256" key="3">
    <source>
        <dbReference type="ARBA" id="ARBA00021602"/>
    </source>
</evidence>
<evidence type="ECO:0000256" key="8">
    <source>
        <dbReference type="ARBA" id="ARBA00023273"/>
    </source>
</evidence>
<keyword evidence="4" id="KW-0963">Cytoplasm</keyword>
<dbReference type="GO" id="GO:0036064">
    <property type="term" value="C:ciliary basal body"/>
    <property type="evidence" value="ECO:0007669"/>
    <property type="project" value="TreeGrafter"/>
</dbReference>
<dbReference type="InterPro" id="IPR021897">
    <property type="entry name" value="FAP206"/>
</dbReference>
<proteinExistence type="inferred from homology"/>
<evidence type="ECO:0000256" key="5">
    <source>
        <dbReference type="ARBA" id="ARBA00022794"/>
    </source>
</evidence>
<accession>A0A1X0NSZ8</accession>
<evidence type="ECO:0000313" key="10">
    <source>
        <dbReference type="Proteomes" id="UP000192257"/>
    </source>
</evidence>
<dbReference type="GO" id="GO:0005930">
    <property type="term" value="C:axoneme"/>
    <property type="evidence" value="ECO:0007669"/>
    <property type="project" value="UniProtKB-SubCell"/>
</dbReference>
<keyword evidence="7" id="KW-0206">Cytoskeleton</keyword>
<dbReference type="STRING" id="67003.A0A1X0NSZ8"/>
<reference evidence="9 10" key="1">
    <citation type="submission" date="2017-03" db="EMBL/GenBank/DDBJ databases">
        <title>An alternative strategy for trypanosome survival in the mammalian bloodstream revealed through genome and transcriptome analysis of the ubiquitous bovine parasite Trypanosoma (Megatrypanum) theileri.</title>
        <authorList>
            <person name="Kelly S."/>
            <person name="Ivens A."/>
            <person name="Mott A."/>
            <person name="O'Neill E."/>
            <person name="Emms D."/>
            <person name="Macleod O."/>
            <person name="Voorheis P."/>
            <person name="Matthews J."/>
            <person name="Matthews K."/>
            <person name="Carrington M."/>
        </authorList>
    </citation>
    <scope>NUCLEOTIDE SEQUENCE [LARGE SCALE GENOMIC DNA]</scope>
    <source>
        <strain evidence="9">Edinburgh</strain>
    </source>
</reference>
<evidence type="ECO:0000256" key="6">
    <source>
        <dbReference type="ARBA" id="ARBA00023069"/>
    </source>
</evidence>
<dbReference type="EMBL" id="NBCO01000020">
    <property type="protein sequence ID" value="ORC87836.1"/>
    <property type="molecule type" value="Genomic_DNA"/>
</dbReference>
<dbReference type="AlphaFoldDB" id="A0A1X0NSZ8"/>
<protein>
    <recommendedName>
        <fullName evidence="3">Cilia- and flagella-associated protein 206</fullName>
    </recommendedName>
</protein>
<keyword evidence="6" id="KW-0969">Cilium</keyword>